<dbReference type="PANTHER" id="PTHR18964:SF149">
    <property type="entry name" value="BIFUNCTIONAL UDP-N-ACETYLGLUCOSAMINE 2-EPIMERASE_N-ACETYLMANNOSAMINE KINASE"/>
    <property type="match status" value="1"/>
</dbReference>
<dbReference type="eggNOG" id="COG1940">
    <property type="taxonomic scope" value="Bacteria"/>
</dbReference>
<dbReference type="Pfam" id="PF13412">
    <property type="entry name" value="HTH_24"/>
    <property type="match status" value="1"/>
</dbReference>
<evidence type="ECO:0000313" key="2">
    <source>
        <dbReference type="EMBL" id="CAX58448.1"/>
    </source>
</evidence>
<protein>
    <submittedName>
        <fullName evidence="2">ROK family protein</fullName>
    </submittedName>
</protein>
<gene>
    <name evidence="2" type="ordered locus">EbC_09170</name>
</gene>
<dbReference type="PANTHER" id="PTHR18964">
    <property type="entry name" value="ROK (REPRESSOR, ORF, KINASE) FAMILY"/>
    <property type="match status" value="1"/>
</dbReference>
<dbReference type="Proteomes" id="UP000008793">
    <property type="component" value="Chromosome"/>
</dbReference>
<dbReference type="InterPro" id="IPR036390">
    <property type="entry name" value="WH_DNA-bd_sf"/>
</dbReference>
<dbReference type="InterPro" id="IPR043129">
    <property type="entry name" value="ATPase_NBD"/>
</dbReference>
<dbReference type="RefSeq" id="WP_013200951.1">
    <property type="nucleotide sequence ID" value="NC_014306.1"/>
</dbReference>
<proteinExistence type="inferred from homology"/>
<dbReference type="Gene3D" id="1.10.10.10">
    <property type="entry name" value="Winged helix-like DNA-binding domain superfamily/Winged helix DNA-binding domain"/>
    <property type="match status" value="1"/>
</dbReference>
<dbReference type="AlphaFoldDB" id="D8MNP1"/>
<comment type="similarity">
    <text evidence="1">Belongs to the ROK (NagC/XylR) family.</text>
</comment>
<evidence type="ECO:0000313" key="3">
    <source>
        <dbReference type="Proteomes" id="UP000008793"/>
    </source>
</evidence>
<dbReference type="EMBL" id="FP236843">
    <property type="protein sequence ID" value="CAX58448.1"/>
    <property type="molecule type" value="Genomic_DNA"/>
</dbReference>
<sequence>MIAPNVTSRILRLIVENSPISQSDLKVRSGLSMSTVSQAANRLLSRGIIIEKGLRRVSMGRPKTLLGLNPDYATVVGIQLNAERNLIVLTDLTGNLIGEQQMPSGELTPKQLSDALAKFLKTVEDKRVAAIGLALAGLVDPVSGHCIRSTVLDWTHVAIASLLEERFAIPVYIENDANALALATLVFGQLGAAQTAIIATYGKGIGAGIILDRALYRGRTGTAGEIGNALLNDGSKCTLEEIASSKAILKTLQQAGEAVPANLLALDKHPSPLALQTLATAGQHLGLSLANLAVAYDPDVIYLAMEPQMASRILLDQISQSFQEYRLKLTPQLTPLQFLTESSRMWALGAAGFTVNRLIDVLSAQADEEG</sequence>
<dbReference type="InterPro" id="IPR000600">
    <property type="entry name" value="ROK"/>
</dbReference>
<evidence type="ECO:0000256" key="1">
    <source>
        <dbReference type="ARBA" id="ARBA00006479"/>
    </source>
</evidence>
<name>D8MNP1_ERWBE</name>
<dbReference type="KEGG" id="ebi:EbC_09170"/>
<dbReference type="SUPFAM" id="SSF46785">
    <property type="entry name" value="Winged helix' DNA-binding domain"/>
    <property type="match status" value="1"/>
</dbReference>
<dbReference type="GeneID" id="90510939"/>
<dbReference type="eggNOG" id="COG1522">
    <property type="taxonomic scope" value="Bacteria"/>
</dbReference>
<dbReference type="HOGENOM" id="CLU_036604_13_5_6"/>
<reference evidence="2 3" key="1">
    <citation type="journal article" date="2010" name="BMC Genomics">
        <title>Genome comparison of the epiphytic bacteria Erwinia billingiae and E. tasmaniensis with the pear pathogen E. pyrifoliae.</title>
        <authorList>
            <person name="Kube M."/>
            <person name="Migdoll A.M."/>
            <person name="Gehring I."/>
            <person name="Heitmann K."/>
            <person name="Mayer Y."/>
            <person name="Kuhl H."/>
            <person name="Knaust F."/>
            <person name="Geider K."/>
            <person name="Reinhardt R."/>
        </authorList>
    </citation>
    <scope>NUCLEOTIDE SEQUENCE [LARGE SCALE GENOMIC DNA]</scope>
    <source>
        <strain evidence="2 3">Eb661</strain>
    </source>
</reference>
<organism evidence="3">
    <name type="scientific">Erwinia billingiae (strain Eb661)</name>
    <dbReference type="NCBI Taxonomy" id="634500"/>
    <lineage>
        <taxon>Bacteria</taxon>
        <taxon>Pseudomonadati</taxon>
        <taxon>Pseudomonadota</taxon>
        <taxon>Gammaproteobacteria</taxon>
        <taxon>Enterobacterales</taxon>
        <taxon>Erwiniaceae</taxon>
        <taxon>Erwinia</taxon>
    </lineage>
</organism>
<accession>D8MNP1</accession>
<dbReference type="STRING" id="634500.EbC_09170"/>
<dbReference type="Pfam" id="PF00480">
    <property type="entry name" value="ROK"/>
    <property type="match status" value="1"/>
</dbReference>
<dbReference type="Gene3D" id="3.30.420.40">
    <property type="match status" value="2"/>
</dbReference>
<dbReference type="InterPro" id="IPR036388">
    <property type="entry name" value="WH-like_DNA-bd_sf"/>
</dbReference>
<keyword evidence="3" id="KW-1185">Reference proteome</keyword>
<dbReference type="SUPFAM" id="SSF53067">
    <property type="entry name" value="Actin-like ATPase domain"/>
    <property type="match status" value="1"/>
</dbReference>